<organism evidence="1 2">
    <name type="scientific">Paractinoplanes deccanensis</name>
    <dbReference type="NCBI Taxonomy" id="113561"/>
    <lineage>
        <taxon>Bacteria</taxon>
        <taxon>Bacillati</taxon>
        <taxon>Actinomycetota</taxon>
        <taxon>Actinomycetes</taxon>
        <taxon>Micromonosporales</taxon>
        <taxon>Micromonosporaceae</taxon>
        <taxon>Paractinoplanes</taxon>
    </lineage>
</organism>
<evidence type="ECO:0000313" key="1">
    <source>
        <dbReference type="EMBL" id="GID73379.1"/>
    </source>
</evidence>
<proteinExistence type="predicted"/>
<comment type="caution">
    <text evidence="1">The sequence shown here is derived from an EMBL/GenBank/DDBJ whole genome shotgun (WGS) entry which is preliminary data.</text>
</comment>
<accession>A0ABQ3Y067</accession>
<dbReference type="Proteomes" id="UP000609879">
    <property type="component" value="Unassembled WGS sequence"/>
</dbReference>
<reference evidence="1 2" key="1">
    <citation type="submission" date="2021-01" db="EMBL/GenBank/DDBJ databases">
        <title>Whole genome shotgun sequence of Actinoplanes deccanensis NBRC 13994.</title>
        <authorList>
            <person name="Komaki H."/>
            <person name="Tamura T."/>
        </authorList>
    </citation>
    <scope>NUCLEOTIDE SEQUENCE [LARGE SCALE GENOMIC DNA]</scope>
    <source>
        <strain evidence="1 2">NBRC 13994</strain>
    </source>
</reference>
<gene>
    <name evidence="1" type="ORF">Ade02nite_20200</name>
</gene>
<protein>
    <submittedName>
        <fullName evidence="1">Uncharacterized protein</fullName>
    </submittedName>
</protein>
<name>A0ABQ3Y067_9ACTN</name>
<sequence>MAIHAPTNTELADHARTALVTAGLTPDDAAQIVSVLYPAGLHEVICTLTADPDALHWMGAIGSHTFADRFRCYVYEAAHIQRIIRDMLAAAR</sequence>
<dbReference type="EMBL" id="BOMI01000033">
    <property type="protein sequence ID" value="GID73379.1"/>
    <property type="molecule type" value="Genomic_DNA"/>
</dbReference>
<evidence type="ECO:0000313" key="2">
    <source>
        <dbReference type="Proteomes" id="UP000609879"/>
    </source>
</evidence>
<keyword evidence="2" id="KW-1185">Reference proteome</keyword>
<dbReference type="RefSeq" id="WP_203761301.1">
    <property type="nucleotide sequence ID" value="NZ_BAAABO010000029.1"/>
</dbReference>